<evidence type="ECO:0000256" key="1">
    <source>
        <dbReference type="SAM" id="MobiDB-lite"/>
    </source>
</evidence>
<feature type="transmembrane region" description="Helical" evidence="2">
    <location>
        <begin position="120"/>
        <end position="139"/>
    </location>
</feature>
<dbReference type="InterPro" id="IPR012332">
    <property type="entry name" value="Autotransporter_pectin_lyase_C"/>
</dbReference>
<keyword evidence="2" id="KW-0812">Transmembrane</keyword>
<feature type="compositionally biased region" description="Low complexity" evidence="1">
    <location>
        <begin position="168"/>
        <end position="195"/>
    </location>
</feature>
<dbReference type="Gene3D" id="2.160.20.20">
    <property type="match status" value="1"/>
</dbReference>
<feature type="transmembrane region" description="Helical" evidence="2">
    <location>
        <begin position="77"/>
        <end position="99"/>
    </location>
</feature>
<accession>A0A3G9J3Q3</accession>
<reference evidence="3 4" key="1">
    <citation type="submission" date="2018-11" db="EMBL/GenBank/DDBJ databases">
        <title>Novel Erysipelotrichaceae bacterium isolated from small intestine of a swine.</title>
        <authorList>
            <person name="Kim J.S."/>
            <person name="Choe H."/>
            <person name="Lee Y.R."/>
            <person name="Kim K.M."/>
            <person name="Park D.S."/>
        </authorList>
    </citation>
    <scope>NUCLEOTIDE SEQUENCE [LARGE SCALE GENOMIC DNA]</scope>
    <source>
        <strain evidence="3 4">SG0102</strain>
    </source>
</reference>
<dbReference type="KEGG" id="ebm:SG0102_07140"/>
<keyword evidence="2" id="KW-1133">Transmembrane helix</keyword>
<feature type="compositionally biased region" description="Polar residues" evidence="1">
    <location>
        <begin position="152"/>
        <end position="167"/>
    </location>
</feature>
<proteinExistence type="predicted"/>
<dbReference type="RefSeq" id="WP_125118701.1">
    <property type="nucleotide sequence ID" value="NZ_AP019309.1"/>
</dbReference>
<dbReference type="EMBL" id="AP019309">
    <property type="protein sequence ID" value="BBH25780.1"/>
    <property type="molecule type" value="Genomic_DNA"/>
</dbReference>
<evidence type="ECO:0000313" key="3">
    <source>
        <dbReference type="EMBL" id="BBH25780.1"/>
    </source>
</evidence>
<dbReference type="OrthoDB" id="1644661at2"/>
<protein>
    <submittedName>
        <fullName evidence="3">Uncharacterized protein</fullName>
    </submittedName>
</protein>
<feature type="transmembrane region" description="Helical" evidence="2">
    <location>
        <begin position="7"/>
        <end position="29"/>
    </location>
</feature>
<sequence length="563" mass="58642">MKRKTKNIIATLLLCLSVSSIGGMMFYIYTKNHPKKQGGTPPSIAQKMPSNNTLQGMEQNGSQSQPKQMKTSQSLAIYYYLAMGMESFVAVGSVFYLIVSKGSKRKVSEAMKTWQTKAMGISLLAVVTGGFTFSEAYIANHYLIQAKSMQAPGNGSSQNGMPSGQAPSSKSSSTTKASGKTTVTGTKTITGSQTSSKRDQNAILVKKGATATIKNATVKKTGASSNTEASDFSGVNAAILAQNGSANITNTTIATSARGANAVFATGSKAKIYMSHSTIKTTGSDSSRGLDATYGGTIIGKNLTISTTGGSCATLATDRGEGTVKVTSSKLTTKGAGSPLIYSTGNISATKTTGTAYGAQIVVVEGKNQATVNNATLSASGKGNRDRIDQAGVMLYQSMSGDAKSGVATFTANNSNLSILKSSAYYKSAPMFFVTNTEAVINLNNTKLNFGSGTLLSVKGTSAWGTSGQNGGHVTLNAKKQTLTGNITADSISTVSIKLMNSTYKGAIDTKNKAKKVTLTLDKSSKITLTGDTYVTFLKDADTTYSNINFNGYKLYVNGKAIN</sequence>
<feature type="region of interest" description="Disordered" evidence="1">
    <location>
        <begin position="152"/>
        <end position="201"/>
    </location>
</feature>
<evidence type="ECO:0000313" key="4">
    <source>
        <dbReference type="Proteomes" id="UP000268059"/>
    </source>
</evidence>
<keyword evidence="2" id="KW-0472">Membrane</keyword>
<dbReference type="Proteomes" id="UP000268059">
    <property type="component" value="Chromosome"/>
</dbReference>
<keyword evidence="4" id="KW-1185">Reference proteome</keyword>
<gene>
    <name evidence="3" type="ORF">SG0102_07140</name>
</gene>
<name>A0A3G9J3Q3_9FIRM</name>
<evidence type="ECO:0000256" key="2">
    <source>
        <dbReference type="SAM" id="Phobius"/>
    </source>
</evidence>
<feature type="compositionally biased region" description="Polar residues" evidence="1">
    <location>
        <begin position="48"/>
        <end position="68"/>
    </location>
</feature>
<feature type="region of interest" description="Disordered" evidence="1">
    <location>
        <begin position="36"/>
        <end position="68"/>
    </location>
</feature>
<organism evidence="3 4">
    <name type="scientific">Intestinibaculum porci</name>
    <dbReference type="NCBI Taxonomy" id="2487118"/>
    <lineage>
        <taxon>Bacteria</taxon>
        <taxon>Bacillati</taxon>
        <taxon>Bacillota</taxon>
        <taxon>Erysipelotrichia</taxon>
        <taxon>Erysipelotrichales</taxon>
        <taxon>Erysipelotrichaceae</taxon>
        <taxon>Intestinibaculum</taxon>
    </lineage>
</organism>
<dbReference type="AlphaFoldDB" id="A0A3G9J3Q3"/>
<dbReference type="InParanoid" id="A0A3G9J3Q3"/>